<dbReference type="Gene3D" id="1.50.10.10">
    <property type="match status" value="1"/>
</dbReference>
<dbReference type="InterPro" id="IPR010819">
    <property type="entry name" value="AGE/CE"/>
</dbReference>
<evidence type="ECO:0000313" key="4">
    <source>
        <dbReference type="Proteomes" id="UP001399917"/>
    </source>
</evidence>
<evidence type="ECO:0000256" key="2">
    <source>
        <dbReference type="ARBA" id="ARBA00023235"/>
    </source>
</evidence>
<reference evidence="4" key="1">
    <citation type="journal article" date="2019" name="Int. J. Syst. Evol. Microbiol.">
        <title>The Global Catalogue of Microorganisms (GCM) 10K type strain sequencing project: providing services to taxonomists for standard genome sequencing and annotation.</title>
        <authorList>
            <consortium name="The Broad Institute Genomics Platform"/>
            <consortium name="The Broad Institute Genome Sequencing Center for Infectious Disease"/>
            <person name="Wu L."/>
            <person name="Ma J."/>
        </authorList>
    </citation>
    <scope>NUCLEOTIDE SEQUENCE [LARGE SCALE GENOMIC DNA]</scope>
    <source>
        <strain evidence="4">JCM 17190</strain>
    </source>
</reference>
<dbReference type="InterPro" id="IPR012341">
    <property type="entry name" value="6hp_glycosidase-like_sf"/>
</dbReference>
<protein>
    <submittedName>
        <fullName evidence="3">AGE family epimerase/isomerase</fullName>
    </submittedName>
</protein>
<comment type="similarity">
    <text evidence="1">Belongs to the N-acylglucosamine 2-epimerase family.</text>
</comment>
<evidence type="ECO:0000313" key="3">
    <source>
        <dbReference type="EMBL" id="GAA3866186.1"/>
    </source>
</evidence>
<keyword evidence="4" id="KW-1185">Reference proteome</keyword>
<keyword evidence="2" id="KW-0413">Isomerase</keyword>
<sequence length="417" mass="46706">MIETPFCNRPYHRDWLLEQAGDLFSFFARHSSNPAGGFNFLSGDGTPLDQTSRGTGPERELFATCRMIHCYAAADLLGHPGAAEIVDHGIRYLSEGHADPENGGWFWGRDDAGVTRDEKLAYGHAFVLLAAASAGEAGHPHARALHDKAFDVILTRFWDDDAGAMKEEFTADWSPLSDYRGQNSNMHTTEALMAAYEAWDEPRALEMAERISDMIINRHARDAGWVVPEHFDEAWVADREYDGDPMFRPAGTTPGHALEWARLLIQLWHLGGKRHDWMPEAAQALFRNAVAMSWDEDRGGFHYTLDWQGAPAMKNRFWWPLCEAAGAAAVLRAATGDPFYETWYRRIWTVLERDFIDHDSGGWWAEAGADGKPVETVFRGKPDIYHALQACLIPLLPADRGLLSGIKAVKGDLRNPT</sequence>
<accession>A0ABP7K5D2</accession>
<dbReference type="Pfam" id="PF07221">
    <property type="entry name" value="GlcNAc_2-epim"/>
    <property type="match status" value="1"/>
</dbReference>
<name>A0ABP7K5D2_9RHOB</name>
<gene>
    <name evidence="3" type="ORF">GCM10022404_15460</name>
</gene>
<dbReference type="PANTHER" id="PTHR15108">
    <property type="entry name" value="N-ACYLGLUCOSAMINE-2-EPIMERASE"/>
    <property type="match status" value="1"/>
</dbReference>
<dbReference type="RefSeq" id="WP_344846002.1">
    <property type="nucleotide sequence ID" value="NZ_BAABDF010000007.1"/>
</dbReference>
<dbReference type="SUPFAM" id="SSF48208">
    <property type="entry name" value="Six-hairpin glycosidases"/>
    <property type="match status" value="1"/>
</dbReference>
<dbReference type="InterPro" id="IPR008928">
    <property type="entry name" value="6-hairpin_glycosidase_sf"/>
</dbReference>
<dbReference type="Proteomes" id="UP001399917">
    <property type="component" value="Unassembled WGS sequence"/>
</dbReference>
<dbReference type="EMBL" id="BAABDF010000007">
    <property type="protein sequence ID" value="GAA3866186.1"/>
    <property type="molecule type" value="Genomic_DNA"/>
</dbReference>
<organism evidence="3 4">
    <name type="scientific">Celeribacter arenosi</name>
    <dbReference type="NCBI Taxonomy" id="792649"/>
    <lineage>
        <taxon>Bacteria</taxon>
        <taxon>Pseudomonadati</taxon>
        <taxon>Pseudomonadota</taxon>
        <taxon>Alphaproteobacteria</taxon>
        <taxon>Rhodobacterales</taxon>
        <taxon>Roseobacteraceae</taxon>
        <taxon>Celeribacter</taxon>
    </lineage>
</organism>
<evidence type="ECO:0000256" key="1">
    <source>
        <dbReference type="ARBA" id="ARBA00008558"/>
    </source>
</evidence>
<proteinExistence type="inferred from homology"/>
<comment type="caution">
    <text evidence="3">The sequence shown here is derived from an EMBL/GenBank/DDBJ whole genome shotgun (WGS) entry which is preliminary data.</text>
</comment>